<feature type="region of interest" description="Disordered" evidence="1">
    <location>
        <begin position="1"/>
        <end position="20"/>
    </location>
</feature>
<gene>
    <name evidence="2" type="ORF">PGTUg99_003912</name>
</gene>
<protein>
    <submittedName>
        <fullName evidence="2">Uncharacterized protein</fullName>
    </submittedName>
</protein>
<dbReference type="Proteomes" id="UP000325313">
    <property type="component" value="Unassembled WGS sequence"/>
</dbReference>
<proteinExistence type="predicted"/>
<sequence length="150" mass="16588">MRNQPNSEHHHRPGVSQVSPKSGLLPINILTSIKLVYSGCGLLVLCFLKATQCIETHAPTSAGSPGKHISNSIRGTINVDLRLPERLPQSMIEVPQVTKEERKQVQQYVATICQFDKEDSILPKMGQENAIAGFTIRQPYHGYPTAICSR</sequence>
<comment type="caution">
    <text evidence="2">The sequence shown here is derived from an EMBL/GenBank/DDBJ whole genome shotgun (WGS) entry which is preliminary data.</text>
</comment>
<accession>A0A5B0RU76</accession>
<evidence type="ECO:0000256" key="1">
    <source>
        <dbReference type="SAM" id="MobiDB-lite"/>
    </source>
</evidence>
<evidence type="ECO:0000313" key="2">
    <source>
        <dbReference type="EMBL" id="KAA1128443.1"/>
    </source>
</evidence>
<evidence type="ECO:0000313" key="3">
    <source>
        <dbReference type="Proteomes" id="UP000325313"/>
    </source>
</evidence>
<name>A0A5B0RU76_PUCGR</name>
<dbReference type="EMBL" id="VDEP01000141">
    <property type="protein sequence ID" value="KAA1128443.1"/>
    <property type="molecule type" value="Genomic_DNA"/>
</dbReference>
<reference evidence="2 3" key="1">
    <citation type="submission" date="2019-05" db="EMBL/GenBank/DDBJ databases">
        <title>Emergence of the Ug99 lineage of the wheat stem rust pathogen through somatic hybridization.</title>
        <authorList>
            <person name="Li F."/>
            <person name="Upadhyaya N.M."/>
            <person name="Sperschneider J."/>
            <person name="Matny O."/>
            <person name="Nguyen-Phuc H."/>
            <person name="Mago R."/>
            <person name="Raley C."/>
            <person name="Miller M.E."/>
            <person name="Silverstein K.A.T."/>
            <person name="Henningsen E."/>
            <person name="Hirsch C.D."/>
            <person name="Visser B."/>
            <person name="Pretorius Z.A."/>
            <person name="Steffenson B.J."/>
            <person name="Schwessinger B."/>
            <person name="Dodds P.N."/>
            <person name="Figueroa M."/>
        </authorList>
    </citation>
    <scope>NUCLEOTIDE SEQUENCE [LARGE SCALE GENOMIC DNA]</scope>
    <source>
        <strain evidence="2 3">Ug99</strain>
    </source>
</reference>
<dbReference type="AlphaFoldDB" id="A0A5B0RU76"/>
<organism evidence="2 3">
    <name type="scientific">Puccinia graminis f. sp. tritici</name>
    <dbReference type="NCBI Taxonomy" id="56615"/>
    <lineage>
        <taxon>Eukaryota</taxon>
        <taxon>Fungi</taxon>
        <taxon>Dikarya</taxon>
        <taxon>Basidiomycota</taxon>
        <taxon>Pucciniomycotina</taxon>
        <taxon>Pucciniomycetes</taxon>
        <taxon>Pucciniales</taxon>
        <taxon>Pucciniaceae</taxon>
        <taxon>Puccinia</taxon>
    </lineage>
</organism>